<evidence type="ECO:0000313" key="2">
    <source>
        <dbReference type="Proteomes" id="UP001476798"/>
    </source>
</evidence>
<name>A0ABV0P411_9TELE</name>
<comment type="caution">
    <text evidence="1">The sequence shown here is derived from an EMBL/GenBank/DDBJ whole genome shotgun (WGS) entry which is preliminary data.</text>
</comment>
<sequence>MLPVPPNVAPAISLELDVDDGEVENYEVALLTLIFFILDVSCVCATSSPASSSEYSPVITSPPRVTGSIQKPTCLFKPHFCFPPSANCSNVRVGCYLNTLFFSIVSENHRNL</sequence>
<accession>A0ABV0P411</accession>
<organism evidence="1 2">
    <name type="scientific">Goodea atripinnis</name>
    <dbReference type="NCBI Taxonomy" id="208336"/>
    <lineage>
        <taxon>Eukaryota</taxon>
        <taxon>Metazoa</taxon>
        <taxon>Chordata</taxon>
        <taxon>Craniata</taxon>
        <taxon>Vertebrata</taxon>
        <taxon>Euteleostomi</taxon>
        <taxon>Actinopterygii</taxon>
        <taxon>Neopterygii</taxon>
        <taxon>Teleostei</taxon>
        <taxon>Neoteleostei</taxon>
        <taxon>Acanthomorphata</taxon>
        <taxon>Ovalentaria</taxon>
        <taxon>Atherinomorphae</taxon>
        <taxon>Cyprinodontiformes</taxon>
        <taxon>Goodeidae</taxon>
        <taxon>Goodea</taxon>
    </lineage>
</organism>
<keyword evidence="2" id="KW-1185">Reference proteome</keyword>
<proteinExistence type="predicted"/>
<gene>
    <name evidence="1" type="ORF">GOODEAATRI_014379</name>
</gene>
<protein>
    <submittedName>
        <fullName evidence="1">Uncharacterized protein</fullName>
    </submittedName>
</protein>
<dbReference type="EMBL" id="JAHRIO010060981">
    <property type="protein sequence ID" value="MEQ2178472.1"/>
    <property type="molecule type" value="Genomic_DNA"/>
</dbReference>
<reference evidence="1 2" key="1">
    <citation type="submission" date="2021-06" db="EMBL/GenBank/DDBJ databases">
        <authorList>
            <person name="Palmer J.M."/>
        </authorList>
    </citation>
    <scope>NUCLEOTIDE SEQUENCE [LARGE SCALE GENOMIC DNA]</scope>
    <source>
        <strain evidence="1 2">GA_2019</strain>
        <tissue evidence="1">Muscle</tissue>
    </source>
</reference>
<evidence type="ECO:0000313" key="1">
    <source>
        <dbReference type="EMBL" id="MEQ2178472.1"/>
    </source>
</evidence>
<dbReference type="Proteomes" id="UP001476798">
    <property type="component" value="Unassembled WGS sequence"/>
</dbReference>